<proteinExistence type="predicted"/>
<sequence>MRPPFPSPVCLAERDLHCSHGGGGPGTVGYAAPPRGGPSSPGTRRGRPRTNEDRLKHQSRRLRQAKPSTAESQKERAVLLRHVLSQDSISDVDSDK</sequence>
<dbReference type="Proteomes" id="UP001066276">
    <property type="component" value="Chromosome 11"/>
</dbReference>
<evidence type="ECO:0000256" key="1">
    <source>
        <dbReference type="SAM" id="MobiDB-lite"/>
    </source>
</evidence>
<name>A0AAV7LK07_PLEWA</name>
<feature type="compositionally biased region" description="Low complexity" evidence="1">
    <location>
        <begin position="33"/>
        <end position="43"/>
    </location>
</feature>
<reference evidence="2" key="1">
    <citation type="journal article" date="2022" name="bioRxiv">
        <title>Sequencing and chromosome-scale assembly of the giantPleurodeles waltlgenome.</title>
        <authorList>
            <person name="Brown T."/>
            <person name="Elewa A."/>
            <person name="Iarovenko S."/>
            <person name="Subramanian E."/>
            <person name="Araus A.J."/>
            <person name="Petzold A."/>
            <person name="Susuki M."/>
            <person name="Suzuki K.-i.T."/>
            <person name="Hayashi T."/>
            <person name="Toyoda A."/>
            <person name="Oliveira C."/>
            <person name="Osipova E."/>
            <person name="Leigh N.D."/>
            <person name="Simon A."/>
            <person name="Yun M.H."/>
        </authorList>
    </citation>
    <scope>NUCLEOTIDE SEQUENCE</scope>
    <source>
        <strain evidence="2">20211129_DDA</strain>
        <tissue evidence="2">Liver</tissue>
    </source>
</reference>
<protein>
    <submittedName>
        <fullName evidence="2">Uncharacterized protein</fullName>
    </submittedName>
</protein>
<evidence type="ECO:0000313" key="2">
    <source>
        <dbReference type="EMBL" id="KAJ1090850.1"/>
    </source>
</evidence>
<accession>A0AAV7LK07</accession>
<evidence type="ECO:0000313" key="3">
    <source>
        <dbReference type="Proteomes" id="UP001066276"/>
    </source>
</evidence>
<comment type="caution">
    <text evidence="2">The sequence shown here is derived from an EMBL/GenBank/DDBJ whole genome shotgun (WGS) entry which is preliminary data.</text>
</comment>
<dbReference type="AlphaFoldDB" id="A0AAV7LK07"/>
<feature type="region of interest" description="Disordered" evidence="1">
    <location>
        <begin position="16"/>
        <end position="76"/>
    </location>
</feature>
<gene>
    <name evidence="2" type="ORF">NDU88_003978</name>
</gene>
<organism evidence="2 3">
    <name type="scientific">Pleurodeles waltl</name>
    <name type="common">Iberian ribbed newt</name>
    <dbReference type="NCBI Taxonomy" id="8319"/>
    <lineage>
        <taxon>Eukaryota</taxon>
        <taxon>Metazoa</taxon>
        <taxon>Chordata</taxon>
        <taxon>Craniata</taxon>
        <taxon>Vertebrata</taxon>
        <taxon>Euteleostomi</taxon>
        <taxon>Amphibia</taxon>
        <taxon>Batrachia</taxon>
        <taxon>Caudata</taxon>
        <taxon>Salamandroidea</taxon>
        <taxon>Salamandridae</taxon>
        <taxon>Pleurodelinae</taxon>
        <taxon>Pleurodeles</taxon>
    </lineage>
</organism>
<dbReference type="EMBL" id="JANPWB010000015">
    <property type="protein sequence ID" value="KAJ1090850.1"/>
    <property type="molecule type" value="Genomic_DNA"/>
</dbReference>
<keyword evidence="3" id="KW-1185">Reference proteome</keyword>